<reference evidence="4" key="1">
    <citation type="submission" date="2020-08" db="EMBL/GenBank/DDBJ databases">
        <title>Genome public.</title>
        <authorList>
            <person name="Liu C."/>
            <person name="Sun Q."/>
        </authorList>
    </citation>
    <scope>NUCLEOTIDE SEQUENCE</scope>
    <source>
        <strain evidence="4">NSJ-51</strain>
    </source>
</reference>
<gene>
    <name evidence="4" type="ORF">H8S57_04380</name>
</gene>
<comment type="similarity">
    <text evidence="1">Belongs to the isochorismatase family.</text>
</comment>
<dbReference type="CDD" id="cd00431">
    <property type="entry name" value="cysteine_hydrolases"/>
    <property type="match status" value="1"/>
</dbReference>
<evidence type="ECO:0000256" key="2">
    <source>
        <dbReference type="ARBA" id="ARBA00022801"/>
    </source>
</evidence>
<organism evidence="4 5">
    <name type="scientific">Lawsonibacter hominis</name>
    <dbReference type="NCBI Taxonomy" id="2763053"/>
    <lineage>
        <taxon>Bacteria</taxon>
        <taxon>Bacillati</taxon>
        <taxon>Bacillota</taxon>
        <taxon>Clostridia</taxon>
        <taxon>Eubacteriales</taxon>
        <taxon>Oscillospiraceae</taxon>
        <taxon>Lawsonibacter</taxon>
    </lineage>
</organism>
<dbReference type="SUPFAM" id="SSF52499">
    <property type="entry name" value="Isochorismatase-like hydrolases"/>
    <property type="match status" value="1"/>
</dbReference>
<dbReference type="GO" id="GO:0016787">
    <property type="term" value="F:hydrolase activity"/>
    <property type="evidence" value="ECO:0007669"/>
    <property type="project" value="UniProtKB-KW"/>
</dbReference>
<dbReference type="EMBL" id="JACOPP010000004">
    <property type="protein sequence ID" value="MBC5732962.1"/>
    <property type="molecule type" value="Genomic_DNA"/>
</dbReference>
<evidence type="ECO:0000313" key="4">
    <source>
        <dbReference type="EMBL" id="MBC5732962.1"/>
    </source>
</evidence>
<dbReference type="Proteomes" id="UP000661435">
    <property type="component" value="Unassembled WGS sequence"/>
</dbReference>
<evidence type="ECO:0000259" key="3">
    <source>
        <dbReference type="Pfam" id="PF00857"/>
    </source>
</evidence>
<dbReference type="AlphaFoldDB" id="A0A8J6M4R2"/>
<comment type="caution">
    <text evidence="4">The sequence shown here is derived from an EMBL/GenBank/DDBJ whole genome shotgun (WGS) entry which is preliminary data.</text>
</comment>
<dbReference type="InterPro" id="IPR036380">
    <property type="entry name" value="Isochorismatase-like_sf"/>
</dbReference>
<dbReference type="InterPro" id="IPR050272">
    <property type="entry name" value="Isochorismatase-like_hydrls"/>
</dbReference>
<evidence type="ECO:0000256" key="1">
    <source>
        <dbReference type="ARBA" id="ARBA00006336"/>
    </source>
</evidence>
<name>A0A8J6M4R2_9FIRM</name>
<sequence length="179" mass="19387">MSGAALLVIDMQRVYAPGGAWATPGFDRAEANILRLCRRYPRRLFTRHLPFSDPPGTWKRYNAEFAGINRDPECARLVPALEALGHLSFEKQTYSALSSGALRAHLLAADYAEILMTGVQSEFCVLATLMDAVDLGLPVTLVWDACAGSSPALDAALHDIAALMPCQVRLATTEEVLNG</sequence>
<dbReference type="PANTHER" id="PTHR43540">
    <property type="entry name" value="PEROXYUREIDOACRYLATE/UREIDOACRYLATE AMIDOHYDROLASE-RELATED"/>
    <property type="match status" value="1"/>
</dbReference>
<feature type="domain" description="Isochorismatase-like" evidence="3">
    <location>
        <begin position="4"/>
        <end position="174"/>
    </location>
</feature>
<protein>
    <submittedName>
        <fullName evidence="4">Cysteine hydrolase</fullName>
    </submittedName>
</protein>
<keyword evidence="2 4" id="KW-0378">Hydrolase</keyword>
<dbReference type="Pfam" id="PF00857">
    <property type="entry name" value="Isochorismatase"/>
    <property type="match status" value="1"/>
</dbReference>
<dbReference type="RefSeq" id="WP_186906859.1">
    <property type="nucleotide sequence ID" value="NZ_JACOPP010000004.1"/>
</dbReference>
<accession>A0A8J6M4R2</accession>
<keyword evidence="5" id="KW-1185">Reference proteome</keyword>
<proteinExistence type="inferred from homology"/>
<dbReference type="Gene3D" id="3.40.50.850">
    <property type="entry name" value="Isochorismatase-like"/>
    <property type="match status" value="1"/>
</dbReference>
<evidence type="ECO:0000313" key="5">
    <source>
        <dbReference type="Proteomes" id="UP000661435"/>
    </source>
</evidence>
<dbReference type="InterPro" id="IPR000868">
    <property type="entry name" value="Isochorismatase-like_dom"/>
</dbReference>
<dbReference type="PANTHER" id="PTHR43540:SF6">
    <property type="entry name" value="ISOCHORISMATASE-LIKE DOMAIN-CONTAINING PROTEIN"/>
    <property type="match status" value="1"/>
</dbReference>